<evidence type="ECO:0000313" key="2">
    <source>
        <dbReference type="Proteomes" id="UP001497525"/>
    </source>
</evidence>
<dbReference type="Proteomes" id="UP001497525">
    <property type="component" value="Unassembled WGS sequence"/>
</dbReference>
<protein>
    <submittedName>
        <fullName evidence="1">Uncharacterized protein</fullName>
    </submittedName>
</protein>
<dbReference type="AlphaFoldDB" id="A0AAV2TZN4"/>
<name>A0AAV2TZN4_CALDB</name>
<gene>
    <name evidence="1" type="ORF">CDAUBV1_LOCUS17524</name>
</gene>
<evidence type="ECO:0000313" key="1">
    <source>
        <dbReference type="EMBL" id="CAL5142278.1"/>
    </source>
</evidence>
<feature type="non-terminal residue" evidence="1">
    <location>
        <position position="74"/>
    </location>
</feature>
<reference evidence="1" key="1">
    <citation type="submission" date="2024-06" db="EMBL/GenBank/DDBJ databases">
        <authorList>
            <person name="Liu X."/>
            <person name="Lenzi L."/>
            <person name="Haldenby T S."/>
            <person name="Uol C."/>
        </authorList>
    </citation>
    <scope>NUCLEOTIDE SEQUENCE</scope>
</reference>
<accession>A0AAV2TZN4</accession>
<comment type="caution">
    <text evidence="1">The sequence shown here is derived from an EMBL/GenBank/DDBJ whole genome shotgun (WGS) entry which is preliminary data.</text>
</comment>
<sequence length="74" mass="8308">SCEEEFGSSNVHPKNTFLPDLLLTAMWLYFSQLQDVMNLDVYTTNCITKLATTSSLRDGSGETEAPFGITKWDQ</sequence>
<dbReference type="EMBL" id="CAXLJL010000999">
    <property type="protein sequence ID" value="CAL5142278.1"/>
    <property type="molecule type" value="Genomic_DNA"/>
</dbReference>
<organism evidence="1 2">
    <name type="scientific">Calicophoron daubneyi</name>
    <name type="common">Rumen fluke</name>
    <name type="synonym">Paramphistomum daubneyi</name>
    <dbReference type="NCBI Taxonomy" id="300641"/>
    <lineage>
        <taxon>Eukaryota</taxon>
        <taxon>Metazoa</taxon>
        <taxon>Spiralia</taxon>
        <taxon>Lophotrochozoa</taxon>
        <taxon>Platyhelminthes</taxon>
        <taxon>Trematoda</taxon>
        <taxon>Digenea</taxon>
        <taxon>Plagiorchiida</taxon>
        <taxon>Pronocephalata</taxon>
        <taxon>Paramphistomoidea</taxon>
        <taxon>Paramphistomidae</taxon>
        <taxon>Calicophoron</taxon>
    </lineage>
</organism>
<proteinExistence type="predicted"/>
<feature type="non-terminal residue" evidence="1">
    <location>
        <position position="1"/>
    </location>
</feature>